<dbReference type="SUPFAM" id="SSF50615">
    <property type="entry name" value="N-terminal domain of alpha and beta subunits of F1 ATP synthase"/>
    <property type="match status" value="1"/>
</dbReference>
<dbReference type="AlphaFoldDB" id="A0A1C7D844"/>
<dbReference type="FunFam" id="2.40.10.170:FF:000005">
    <property type="entry name" value="ATP synthase subunit beta"/>
    <property type="match status" value="1"/>
</dbReference>
<dbReference type="CDD" id="cd18110">
    <property type="entry name" value="ATP-synt_F1_beta_C"/>
    <property type="match status" value="1"/>
</dbReference>
<evidence type="ECO:0000313" key="16">
    <source>
        <dbReference type="EMBL" id="ANU07532.1"/>
    </source>
</evidence>
<dbReference type="KEGG" id="anh:A6F65_01225"/>
<dbReference type="InterPro" id="IPR005722">
    <property type="entry name" value="ATP_synth_F1_bsu"/>
</dbReference>
<evidence type="ECO:0000256" key="7">
    <source>
        <dbReference type="ARBA" id="ARBA00022967"/>
    </source>
</evidence>
<keyword evidence="3 14" id="KW-0813">Transport</keyword>
<dbReference type="GO" id="GO:0005524">
    <property type="term" value="F:ATP binding"/>
    <property type="evidence" value="ECO:0007669"/>
    <property type="project" value="UniProtKB-UniRule"/>
</dbReference>
<dbReference type="PANTHER" id="PTHR15184:SF71">
    <property type="entry name" value="ATP SYNTHASE SUBUNIT BETA, MITOCHONDRIAL"/>
    <property type="match status" value="1"/>
</dbReference>
<dbReference type="PIRSF" id="PIRSF039072">
    <property type="entry name" value="ATPase_subunit_beta"/>
    <property type="match status" value="1"/>
</dbReference>
<feature type="binding site" evidence="14">
    <location>
        <begin position="158"/>
        <end position="165"/>
    </location>
    <ligand>
        <name>ATP</name>
        <dbReference type="ChEBI" id="CHEBI:30616"/>
    </ligand>
</feature>
<evidence type="ECO:0000313" key="17">
    <source>
        <dbReference type="Proteomes" id="UP000092698"/>
    </source>
</evidence>
<evidence type="ECO:0000256" key="13">
    <source>
        <dbReference type="ARBA" id="ARBA00059242"/>
    </source>
</evidence>
<evidence type="ECO:0000256" key="10">
    <source>
        <dbReference type="ARBA" id="ARBA00023196"/>
    </source>
</evidence>
<dbReference type="Pfam" id="PF22919">
    <property type="entry name" value="ATP-synt_VA_C"/>
    <property type="match status" value="1"/>
</dbReference>
<dbReference type="CDD" id="cd01133">
    <property type="entry name" value="F1-ATPase_beta_CD"/>
    <property type="match status" value="1"/>
</dbReference>
<dbReference type="GO" id="GO:0016787">
    <property type="term" value="F:hydrolase activity"/>
    <property type="evidence" value="ECO:0007669"/>
    <property type="project" value="UniProtKB-KW"/>
</dbReference>
<evidence type="ECO:0000256" key="8">
    <source>
        <dbReference type="ARBA" id="ARBA00023065"/>
    </source>
</evidence>
<comment type="function">
    <text evidence="13">Produces ATP from ADP in the presence of a sodium ion gradient across the membrane. The beta chain is the catalytic subunit.</text>
</comment>
<keyword evidence="10 14" id="KW-0139">CF(1)</keyword>
<organism evidence="16 17">
    <name type="scientific">Paraurantiacibacter namhicola</name>
    <dbReference type="NCBI Taxonomy" id="645517"/>
    <lineage>
        <taxon>Bacteria</taxon>
        <taxon>Pseudomonadati</taxon>
        <taxon>Pseudomonadota</taxon>
        <taxon>Alphaproteobacteria</taxon>
        <taxon>Sphingomonadales</taxon>
        <taxon>Erythrobacteraceae</taxon>
        <taxon>Paraurantiacibacter</taxon>
    </lineage>
</organism>
<dbReference type="SUPFAM" id="SSF47917">
    <property type="entry name" value="C-terminal domain of alpha and beta subunits of F1 ATP synthase"/>
    <property type="match status" value="1"/>
</dbReference>
<dbReference type="GO" id="GO:0046962">
    <property type="term" value="F:sodium-transporting ATPase activity, rotational mechanism"/>
    <property type="evidence" value="ECO:0007669"/>
    <property type="project" value="UniProtKB-EC"/>
</dbReference>
<evidence type="ECO:0000256" key="9">
    <source>
        <dbReference type="ARBA" id="ARBA00023136"/>
    </source>
</evidence>
<protein>
    <recommendedName>
        <fullName evidence="14">ATP synthase subunit beta</fullName>
        <ecNumber evidence="14">7.1.2.2</ecNumber>
    </recommendedName>
    <alternativeName>
        <fullName evidence="14">ATP synthase F1 sector subunit beta</fullName>
    </alternativeName>
    <alternativeName>
        <fullName evidence="14">F-ATPase subunit beta</fullName>
    </alternativeName>
</protein>
<evidence type="ECO:0000256" key="11">
    <source>
        <dbReference type="ARBA" id="ARBA00023310"/>
    </source>
</evidence>
<dbReference type="Pfam" id="PF00006">
    <property type="entry name" value="ATP-synt_ab"/>
    <property type="match status" value="1"/>
</dbReference>
<dbReference type="STRING" id="645517.A6F65_01225"/>
<evidence type="ECO:0000256" key="2">
    <source>
        <dbReference type="ARBA" id="ARBA00008936"/>
    </source>
</evidence>
<name>A0A1C7D844_9SPHN</name>
<comment type="function">
    <text evidence="14">Produces ATP from ADP in the presence of a proton gradient across the membrane. The catalytic sites are hosted primarily by the beta subunits.</text>
</comment>
<sequence length="485" mass="51543">MATAPVLNQTTNGTIAQVIGAVVDVAFPGELPAILTALETKNGDKTLVLEVAQHLGENTVRTIAMDATEGLTRGQEVINTGSQISVPVGPKTLGRIMNVIGEAIDERGPVGAEQTMPIHADAPLFVDQSTEAAILVTGIKVIDLLAPYARGGKIGLFGGAGVGKTVLIQELINNIAKGHGGVSVFAGVGERTREGNDLYHEFLDAGVIAKDADGNAISEGSKVALVFGQMNEPPGARARVALSGLTMAEYFRDQEGQDVLFFVDNIFRFTQAGSEVSALLGRIPSAVGYQPTLSTDMGALQERITSTNKGSITSVQAIYVPADDLTDPAPATSFAHLDATTTLNRAISELGIYPAVDPLDSTSRVLEPRVVGQEHYETARKVQETLQKYKSLQDIIAILGMDELSEEDKLTVARARKIQKFLSQPFHVAEVFTGIPGKFVSLEDTVASFKAVVEGEYDHLPEQAFYMVGGIDEAVEKAKKLAEDA</sequence>
<keyword evidence="9 14" id="KW-0472">Membrane</keyword>
<keyword evidence="16" id="KW-0378">Hydrolase</keyword>
<dbReference type="InterPro" id="IPR003593">
    <property type="entry name" value="AAA+_ATPase"/>
</dbReference>
<keyword evidence="14" id="KW-1003">Cell membrane</keyword>
<proteinExistence type="inferred from homology"/>
<keyword evidence="7 14" id="KW-1278">Translocase</keyword>
<gene>
    <name evidence="14 16" type="primary">atpD</name>
    <name evidence="16" type="ORF">A6F65_01225</name>
</gene>
<dbReference type="InterPro" id="IPR024034">
    <property type="entry name" value="ATPase_F1/V1_b/a_C"/>
</dbReference>
<dbReference type="InterPro" id="IPR055190">
    <property type="entry name" value="ATP-synt_VA_C"/>
</dbReference>
<reference evidence="16 17" key="1">
    <citation type="submission" date="2016-07" db="EMBL/GenBank/DDBJ databases">
        <title>Complete genome sequence of Altererythrobacter namhicola JCM 16345T, containing esterase-encoding genes.</title>
        <authorList>
            <person name="Cheng H."/>
            <person name="Wu Y.-H."/>
            <person name="Jian S.-L."/>
            <person name="Huo Y.-Y."/>
            <person name="Wang C.-S."/>
            <person name="Xu X.-W."/>
        </authorList>
    </citation>
    <scope>NUCLEOTIDE SEQUENCE [LARGE SCALE GENOMIC DNA]</scope>
    <source>
        <strain evidence="16 17">JCM 16345</strain>
    </source>
</reference>
<evidence type="ECO:0000256" key="3">
    <source>
        <dbReference type="ARBA" id="ARBA00022448"/>
    </source>
</evidence>
<evidence type="ECO:0000256" key="4">
    <source>
        <dbReference type="ARBA" id="ARBA00022741"/>
    </source>
</evidence>
<comment type="subcellular location">
    <subcellularLocation>
        <location evidence="14">Cell membrane</location>
        <topology evidence="14">Peripheral membrane protein</topology>
    </subcellularLocation>
    <subcellularLocation>
        <location evidence="1">Membrane</location>
    </subcellularLocation>
</comment>
<dbReference type="FunFam" id="1.10.1140.10:FF:000001">
    <property type="entry name" value="ATP synthase subunit beta"/>
    <property type="match status" value="1"/>
</dbReference>
<comment type="catalytic activity">
    <reaction evidence="12">
        <text>4 Na(+)(in) + ATP + H2O = 4 Na(+)(out) + ADP + phosphate + H(+)</text>
        <dbReference type="Rhea" id="RHEA:58156"/>
        <dbReference type="ChEBI" id="CHEBI:15377"/>
        <dbReference type="ChEBI" id="CHEBI:15378"/>
        <dbReference type="ChEBI" id="CHEBI:29101"/>
        <dbReference type="ChEBI" id="CHEBI:30616"/>
        <dbReference type="ChEBI" id="CHEBI:43474"/>
        <dbReference type="ChEBI" id="CHEBI:456216"/>
        <dbReference type="EC" id="7.2.2.1"/>
    </reaction>
</comment>
<keyword evidence="5 14" id="KW-0375">Hydrogen ion transport</keyword>
<keyword evidence="4 14" id="KW-0547">Nucleotide-binding</keyword>
<dbReference type="FunFam" id="3.40.50.300:FF:000026">
    <property type="entry name" value="ATP synthase subunit beta"/>
    <property type="match status" value="1"/>
</dbReference>
<dbReference type="NCBIfam" id="TIGR01039">
    <property type="entry name" value="atpD"/>
    <property type="match status" value="1"/>
</dbReference>
<dbReference type="PANTHER" id="PTHR15184">
    <property type="entry name" value="ATP SYNTHASE"/>
    <property type="match status" value="1"/>
</dbReference>
<dbReference type="Gene3D" id="3.40.50.300">
    <property type="entry name" value="P-loop containing nucleotide triphosphate hydrolases"/>
    <property type="match status" value="1"/>
</dbReference>
<evidence type="ECO:0000256" key="14">
    <source>
        <dbReference type="HAMAP-Rule" id="MF_01347"/>
    </source>
</evidence>
<dbReference type="InterPro" id="IPR050053">
    <property type="entry name" value="ATPase_alpha/beta_chains"/>
</dbReference>
<dbReference type="Pfam" id="PF02874">
    <property type="entry name" value="ATP-synt_ab_N"/>
    <property type="match status" value="1"/>
</dbReference>
<evidence type="ECO:0000256" key="12">
    <source>
        <dbReference type="ARBA" id="ARBA00052325"/>
    </source>
</evidence>
<dbReference type="PATRIC" id="fig|645517.4.peg.1218"/>
<keyword evidence="6 14" id="KW-0067">ATP-binding</keyword>
<keyword evidence="17" id="KW-1185">Reference proteome</keyword>
<dbReference type="InterPro" id="IPR000194">
    <property type="entry name" value="ATPase_F1/V1/A1_a/bsu_nucl-bd"/>
</dbReference>
<evidence type="ECO:0000256" key="6">
    <source>
        <dbReference type="ARBA" id="ARBA00022840"/>
    </source>
</evidence>
<keyword evidence="11 14" id="KW-0066">ATP synthesis</keyword>
<evidence type="ECO:0000256" key="5">
    <source>
        <dbReference type="ARBA" id="ARBA00022781"/>
    </source>
</evidence>
<dbReference type="InterPro" id="IPR027417">
    <property type="entry name" value="P-loop_NTPase"/>
</dbReference>
<dbReference type="HAMAP" id="MF_01347">
    <property type="entry name" value="ATP_synth_beta_bact"/>
    <property type="match status" value="1"/>
</dbReference>
<dbReference type="CDD" id="cd18115">
    <property type="entry name" value="ATP-synt_F1_beta_N"/>
    <property type="match status" value="1"/>
</dbReference>
<dbReference type="EMBL" id="CP016545">
    <property type="protein sequence ID" value="ANU07532.1"/>
    <property type="molecule type" value="Genomic_DNA"/>
</dbReference>
<dbReference type="PROSITE" id="PS00152">
    <property type="entry name" value="ATPASE_ALPHA_BETA"/>
    <property type="match status" value="1"/>
</dbReference>
<dbReference type="SUPFAM" id="SSF52540">
    <property type="entry name" value="P-loop containing nucleoside triphosphate hydrolases"/>
    <property type="match status" value="1"/>
</dbReference>
<dbReference type="Gene3D" id="1.10.1140.10">
    <property type="entry name" value="Bovine Mitochondrial F1-atpase, Atp Synthase Beta Chain, Chain D, domain 3"/>
    <property type="match status" value="1"/>
</dbReference>
<dbReference type="InterPro" id="IPR036121">
    <property type="entry name" value="ATPase_F1/V1/A1_a/bsu_N_sf"/>
</dbReference>
<dbReference type="GO" id="GO:0045259">
    <property type="term" value="C:proton-transporting ATP synthase complex"/>
    <property type="evidence" value="ECO:0007669"/>
    <property type="project" value="UniProtKB-KW"/>
</dbReference>
<dbReference type="GO" id="GO:0046933">
    <property type="term" value="F:proton-transporting ATP synthase activity, rotational mechanism"/>
    <property type="evidence" value="ECO:0007669"/>
    <property type="project" value="UniProtKB-UniRule"/>
</dbReference>
<dbReference type="Proteomes" id="UP000092698">
    <property type="component" value="Chromosome"/>
</dbReference>
<comment type="similarity">
    <text evidence="2 14">Belongs to the ATPase alpha/beta chains family.</text>
</comment>
<dbReference type="EC" id="7.1.2.2" evidence="14"/>
<dbReference type="InterPro" id="IPR004100">
    <property type="entry name" value="ATPase_F1/V1/A1_a/bsu_N"/>
</dbReference>
<evidence type="ECO:0000259" key="15">
    <source>
        <dbReference type="SMART" id="SM00382"/>
    </source>
</evidence>
<dbReference type="SMART" id="SM00382">
    <property type="entry name" value="AAA"/>
    <property type="match status" value="1"/>
</dbReference>
<comment type="catalytic activity">
    <reaction evidence="14">
        <text>ATP + H2O + 4 H(+)(in) = ADP + phosphate + 5 H(+)(out)</text>
        <dbReference type="Rhea" id="RHEA:57720"/>
        <dbReference type="ChEBI" id="CHEBI:15377"/>
        <dbReference type="ChEBI" id="CHEBI:15378"/>
        <dbReference type="ChEBI" id="CHEBI:30616"/>
        <dbReference type="ChEBI" id="CHEBI:43474"/>
        <dbReference type="ChEBI" id="CHEBI:456216"/>
        <dbReference type="EC" id="7.1.2.2"/>
    </reaction>
</comment>
<feature type="domain" description="AAA+ ATPase" evidence="15">
    <location>
        <begin position="150"/>
        <end position="340"/>
    </location>
</feature>
<dbReference type="Gene3D" id="2.40.10.170">
    <property type="match status" value="1"/>
</dbReference>
<dbReference type="GO" id="GO:0005886">
    <property type="term" value="C:plasma membrane"/>
    <property type="evidence" value="ECO:0007669"/>
    <property type="project" value="UniProtKB-SubCell"/>
</dbReference>
<evidence type="ECO:0000256" key="1">
    <source>
        <dbReference type="ARBA" id="ARBA00004370"/>
    </source>
</evidence>
<dbReference type="OrthoDB" id="9801639at2"/>
<accession>A0A1C7D844</accession>
<keyword evidence="8 14" id="KW-0406">Ion transport</keyword>
<dbReference type="InterPro" id="IPR020003">
    <property type="entry name" value="ATPase_a/bsu_AS"/>
</dbReference>
<dbReference type="RefSeq" id="WP_067786828.1">
    <property type="nucleotide sequence ID" value="NZ_CP016545.1"/>
</dbReference>